<dbReference type="PANTHER" id="PTHR43000">
    <property type="entry name" value="DTDP-D-GLUCOSE 4,6-DEHYDRATASE-RELATED"/>
    <property type="match status" value="1"/>
</dbReference>
<dbReference type="InterPro" id="IPR036291">
    <property type="entry name" value="NAD(P)-bd_dom_sf"/>
</dbReference>
<dbReference type="Gene3D" id="3.40.50.720">
    <property type="entry name" value="NAD(P)-binding Rossmann-like Domain"/>
    <property type="match status" value="1"/>
</dbReference>
<dbReference type="Pfam" id="PF16363">
    <property type="entry name" value="GDP_Man_Dehyd"/>
    <property type="match status" value="1"/>
</dbReference>
<dbReference type="SUPFAM" id="SSF51735">
    <property type="entry name" value="NAD(P)-binding Rossmann-fold domains"/>
    <property type="match status" value="1"/>
</dbReference>
<evidence type="ECO:0000256" key="2">
    <source>
        <dbReference type="ARBA" id="ARBA00001911"/>
    </source>
</evidence>
<keyword evidence="6" id="KW-0520">NAD</keyword>
<dbReference type="CDD" id="cd05246">
    <property type="entry name" value="dTDP_GD_SDR_e"/>
    <property type="match status" value="1"/>
</dbReference>
<evidence type="ECO:0000256" key="4">
    <source>
        <dbReference type="ARBA" id="ARBA00011990"/>
    </source>
</evidence>
<reference evidence="11" key="1">
    <citation type="journal article" date="2019" name="Int. J. Syst. Evol. Microbiol.">
        <title>The Global Catalogue of Microorganisms (GCM) 10K type strain sequencing project: providing services to taxonomists for standard genome sequencing and annotation.</title>
        <authorList>
            <consortium name="The Broad Institute Genomics Platform"/>
            <consortium name="The Broad Institute Genome Sequencing Center for Infectious Disease"/>
            <person name="Wu L."/>
            <person name="Ma J."/>
        </authorList>
    </citation>
    <scope>NUCLEOTIDE SEQUENCE [LARGE SCALE GENOMIC DNA]</scope>
    <source>
        <strain evidence="11">JCM 17027</strain>
    </source>
</reference>
<keyword evidence="7 8" id="KW-0456">Lyase</keyword>
<name>A0ABP7R7D5_9ACTN</name>
<organism evidence="10 11">
    <name type="scientific">Streptomyces marokkonensis</name>
    <dbReference type="NCBI Taxonomy" id="324855"/>
    <lineage>
        <taxon>Bacteria</taxon>
        <taxon>Bacillati</taxon>
        <taxon>Actinomycetota</taxon>
        <taxon>Actinomycetes</taxon>
        <taxon>Kitasatosporales</taxon>
        <taxon>Streptomycetaceae</taxon>
        <taxon>Streptomyces</taxon>
    </lineage>
</organism>
<evidence type="ECO:0000256" key="8">
    <source>
        <dbReference type="RuleBase" id="RU004473"/>
    </source>
</evidence>
<evidence type="ECO:0000256" key="1">
    <source>
        <dbReference type="ARBA" id="ARBA00001539"/>
    </source>
</evidence>
<proteinExistence type="inferred from homology"/>
<keyword evidence="11" id="KW-1185">Reference proteome</keyword>
<evidence type="ECO:0000256" key="6">
    <source>
        <dbReference type="ARBA" id="ARBA00023027"/>
    </source>
</evidence>
<gene>
    <name evidence="10" type="primary">rfbB_1</name>
    <name evidence="10" type="ORF">GCM10022384_46480</name>
</gene>
<feature type="domain" description="NAD(P)-binding" evidence="9">
    <location>
        <begin position="4"/>
        <end position="305"/>
    </location>
</feature>
<evidence type="ECO:0000256" key="5">
    <source>
        <dbReference type="ARBA" id="ARBA00016977"/>
    </source>
</evidence>
<accession>A0ABP7R7D5</accession>
<dbReference type="Proteomes" id="UP001500034">
    <property type="component" value="Unassembled WGS sequence"/>
</dbReference>
<dbReference type="EMBL" id="BAABCQ010000101">
    <property type="protein sequence ID" value="GAA3993546.1"/>
    <property type="molecule type" value="Genomic_DNA"/>
</dbReference>
<dbReference type="Gene3D" id="3.90.25.10">
    <property type="entry name" value="UDP-galactose 4-epimerase, domain 1"/>
    <property type="match status" value="1"/>
</dbReference>
<evidence type="ECO:0000313" key="11">
    <source>
        <dbReference type="Proteomes" id="UP001500034"/>
    </source>
</evidence>
<protein>
    <recommendedName>
        <fullName evidence="5 8">dTDP-glucose 4,6-dehydratase</fullName>
        <ecNumber evidence="4 8">4.2.1.46</ecNumber>
    </recommendedName>
</protein>
<dbReference type="RefSeq" id="WP_345595120.1">
    <property type="nucleotide sequence ID" value="NZ_BAABCQ010000101.1"/>
</dbReference>
<dbReference type="InterPro" id="IPR005888">
    <property type="entry name" value="dTDP_Gluc_deHydtase"/>
</dbReference>
<evidence type="ECO:0000256" key="3">
    <source>
        <dbReference type="ARBA" id="ARBA00008178"/>
    </source>
</evidence>
<comment type="caution">
    <text evidence="10">The sequence shown here is derived from an EMBL/GenBank/DDBJ whole genome shotgun (WGS) entry which is preliminary data.</text>
</comment>
<dbReference type="InterPro" id="IPR016040">
    <property type="entry name" value="NAD(P)-bd_dom"/>
</dbReference>
<evidence type="ECO:0000313" key="10">
    <source>
        <dbReference type="EMBL" id="GAA3993546.1"/>
    </source>
</evidence>
<sequence>MKLLVTGGAGFIGSHYVRQLLAGAYPGYEQARVTVLDVLSYAGRRVNLPTDHPRMDFVQGDICDLPLLLDLLPGHDAVVHFAAESHVDRSVRSAAEFVRTNVDGTQALLEASVRRGVSRLVHVSTDEVYGSTDEGSWTEDAPLLPNSPYAASKASADLIARAYWRTHGLDVSITRCSNNYGPYQFPEKLIPLFVTNLMEGKPVPLYGDGRHVREWLHVADHCRAVQAVLTSGGAGEIYNVGGGTSHTNLELTERLLELCGSDRSMIRLVPDRKGHDLRYALDDSKIREQVGYSPRVPLDRGLAETVAWYRDNPGWWKTVNGRRAADGETDTTGGGGPS</sequence>
<dbReference type="NCBIfam" id="TIGR01181">
    <property type="entry name" value="dTDP_gluc_dehyt"/>
    <property type="match status" value="1"/>
</dbReference>
<evidence type="ECO:0000256" key="7">
    <source>
        <dbReference type="ARBA" id="ARBA00023239"/>
    </source>
</evidence>
<comment type="similarity">
    <text evidence="3 8">Belongs to the NAD(P)-dependent epimerase/dehydratase family. dTDP-glucose dehydratase subfamily.</text>
</comment>
<comment type="catalytic activity">
    <reaction evidence="1 8">
        <text>dTDP-alpha-D-glucose = dTDP-4-dehydro-6-deoxy-alpha-D-glucose + H2O</text>
        <dbReference type="Rhea" id="RHEA:17221"/>
        <dbReference type="ChEBI" id="CHEBI:15377"/>
        <dbReference type="ChEBI" id="CHEBI:57477"/>
        <dbReference type="ChEBI" id="CHEBI:57649"/>
        <dbReference type="EC" id="4.2.1.46"/>
    </reaction>
</comment>
<comment type="cofactor">
    <cofactor evidence="2 8">
        <name>NAD(+)</name>
        <dbReference type="ChEBI" id="CHEBI:57540"/>
    </cofactor>
</comment>
<dbReference type="EC" id="4.2.1.46" evidence="4 8"/>
<evidence type="ECO:0000259" key="9">
    <source>
        <dbReference type="Pfam" id="PF16363"/>
    </source>
</evidence>